<protein>
    <submittedName>
        <fullName evidence="2">Uncharacterized protein</fullName>
    </submittedName>
</protein>
<organism evidence="2 3">
    <name type="scientific">Gloeothece verrucosa (strain PCC 7822)</name>
    <name type="common">Cyanothece sp. (strain PCC 7822)</name>
    <dbReference type="NCBI Taxonomy" id="497965"/>
    <lineage>
        <taxon>Bacteria</taxon>
        <taxon>Bacillati</taxon>
        <taxon>Cyanobacteriota</taxon>
        <taxon>Cyanophyceae</taxon>
        <taxon>Oscillatoriophycideae</taxon>
        <taxon>Chroococcales</taxon>
        <taxon>Aphanothecaceae</taxon>
        <taxon>Gloeothece</taxon>
        <taxon>Gloeothece verrucosa</taxon>
    </lineage>
</organism>
<feature type="compositionally biased region" description="Low complexity" evidence="1">
    <location>
        <begin position="68"/>
        <end position="93"/>
    </location>
</feature>
<evidence type="ECO:0000313" key="3">
    <source>
        <dbReference type="Proteomes" id="UP000008206"/>
    </source>
</evidence>
<keyword evidence="3" id="KW-1185">Reference proteome</keyword>
<dbReference type="EMBL" id="CP002198">
    <property type="protein sequence ID" value="ADN15444.1"/>
    <property type="molecule type" value="Genomic_DNA"/>
</dbReference>
<reference evidence="3" key="1">
    <citation type="journal article" date="2011" name="MBio">
        <title>Novel metabolic attributes of the genus Cyanothece, comprising a group of unicellular nitrogen-fixing Cyanobacteria.</title>
        <authorList>
            <person name="Bandyopadhyay A."/>
            <person name="Elvitigala T."/>
            <person name="Welsh E."/>
            <person name="Stockel J."/>
            <person name="Liberton M."/>
            <person name="Min H."/>
            <person name="Sherman L.A."/>
            <person name="Pakrasi H.B."/>
        </authorList>
    </citation>
    <scope>NUCLEOTIDE SEQUENCE [LARGE SCALE GENOMIC DNA]</scope>
    <source>
        <strain evidence="3">PCC 7822</strain>
    </source>
</reference>
<dbReference type="Proteomes" id="UP000008206">
    <property type="component" value="Chromosome"/>
</dbReference>
<evidence type="ECO:0000256" key="1">
    <source>
        <dbReference type="SAM" id="MobiDB-lite"/>
    </source>
</evidence>
<sequence length="207" mass="21998">MMGVNRLDRLISLSLGLLSLGAVVGFPSTAKAQPPACYMVTQAGQLIDLSSICGVEATPNRPQSNEFNGQQAPSNSQNSSLQNYNQQTLTQQSPPGQPGNFAGQQTFALPGTVATPTGGNGYRDFTGFTGFTGASGYNNAQWQPINDSTDLRSEPNGGSLITQLRDGQPVRPYNGLRSGNFVMVETQSGQRGWINLWQLPNGFGISP</sequence>
<dbReference type="HOGENOM" id="CLU_1419377_0_0_3"/>
<feature type="region of interest" description="Disordered" evidence="1">
    <location>
        <begin position="57"/>
        <end position="115"/>
    </location>
</feature>
<dbReference type="KEGG" id="cyj:Cyan7822_3502"/>
<gene>
    <name evidence="2" type="ordered locus">Cyan7822_3502</name>
</gene>
<name>E0UF73_GLOV7</name>
<dbReference type="AlphaFoldDB" id="E0UF73"/>
<dbReference type="OrthoDB" id="582020at2"/>
<dbReference type="eggNOG" id="ENOG5030UP3">
    <property type="taxonomic scope" value="Bacteria"/>
</dbReference>
<proteinExistence type="predicted"/>
<dbReference type="RefSeq" id="WP_013323513.1">
    <property type="nucleotide sequence ID" value="NC_014501.1"/>
</dbReference>
<evidence type="ECO:0000313" key="2">
    <source>
        <dbReference type="EMBL" id="ADN15444.1"/>
    </source>
</evidence>
<dbReference type="STRING" id="497965.Cyan7822_3502"/>
<accession>E0UF73</accession>